<protein>
    <submittedName>
        <fullName evidence="1">Uncharacterized protein</fullName>
    </submittedName>
</protein>
<dbReference type="Proteomes" id="UP000623632">
    <property type="component" value="Segment"/>
</dbReference>
<accession>A0A889INC9</accession>
<organism evidence="1 2">
    <name type="scientific">Bacillus phage BSTP6</name>
    <dbReference type="NCBI Taxonomy" id="2801531"/>
    <lineage>
        <taxon>Viruses</taxon>
        <taxon>Duplodnaviria</taxon>
        <taxon>Heunggongvirae</taxon>
        <taxon>Uroviricota</taxon>
        <taxon>Caudoviricetes</taxon>
        <taxon>Salasmaviridae</taxon>
        <taxon>Picovirinae</taxon>
        <taxon>Salasvirus</taxon>
        <taxon>Salasvirus phi29</taxon>
    </lineage>
</organism>
<evidence type="ECO:0000313" key="2">
    <source>
        <dbReference type="Proteomes" id="UP000623632"/>
    </source>
</evidence>
<name>A0A889INC9_9CAUD</name>
<reference evidence="1" key="1">
    <citation type="submission" date="2020-12" db="EMBL/GenBank/DDBJ databases">
        <title>Complete genome sequence of Bacillus phage BSTP6.</title>
        <authorList>
            <person name="Abraha H.B."/>
            <person name="Kim K.-P."/>
        </authorList>
    </citation>
    <scope>NUCLEOTIDE SEQUENCE</scope>
</reference>
<proteinExistence type="predicted"/>
<sequence length="31" mass="3489">MFDNYHRVCYNGSINGTVLPLSCVCWGLNPD</sequence>
<evidence type="ECO:0000313" key="1">
    <source>
        <dbReference type="EMBL" id="QRD99826.1"/>
    </source>
</evidence>
<dbReference type="EMBL" id="MW354670">
    <property type="protein sequence ID" value="QRD99826.1"/>
    <property type="molecule type" value="Genomic_DNA"/>
</dbReference>
<gene>
    <name evidence="1" type="ORF">BSTP6_002</name>
</gene>